<dbReference type="InterPro" id="IPR029018">
    <property type="entry name" value="Hex-like_dom2"/>
</dbReference>
<evidence type="ECO:0000256" key="2">
    <source>
        <dbReference type="ARBA" id="ARBA00006285"/>
    </source>
</evidence>
<dbReference type="InterPro" id="IPR025705">
    <property type="entry name" value="Beta_hexosaminidase_sua/sub"/>
</dbReference>
<dbReference type="Proteomes" id="UP000252770">
    <property type="component" value="Unassembled WGS sequence"/>
</dbReference>
<dbReference type="GO" id="GO:0030203">
    <property type="term" value="P:glycosaminoglycan metabolic process"/>
    <property type="evidence" value="ECO:0007669"/>
    <property type="project" value="TreeGrafter"/>
</dbReference>
<evidence type="ECO:0000256" key="1">
    <source>
        <dbReference type="ARBA" id="ARBA00001231"/>
    </source>
</evidence>
<gene>
    <name evidence="10" type="ORF">DT076_14055</name>
</gene>
<evidence type="ECO:0000313" key="11">
    <source>
        <dbReference type="Proteomes" id="UP000252770"/>
    </source>
</evidence>
<dbReference type="GO" id="GO:0016020">
    <property type="term" value="C:membrane"/>
    <property type="evidence" value="ECO:0007669"/>
    <property type="project" value="TreeGrafter"/>
</dbReference>
<dbReference type="Pfam" id="PF02838">
    <property type="entry name" value="Glyco_hydro_20b"/>
    <property type="match status" value="1"/>
</dbReference>
<evidence type="ECO:0000256" key="3">
    <source>
        <dbReference type="ARBA" id="ARBA00012663"/>
    </source>
</evidence>
<evidence type="ECO:0000256" key="7">
    <source>
        <dbReference type="SAM" id="MobiDB-lite"/>
    </source>
</evidence>
<comment type="similarity">
    <text evidence="2">Belongs to the glycosyl hydrolase 20 family.</text>
</comment>
<dbReference type="InterPro" id="IPR017853">
    <property type="entry name" value="GH"/>
</dbReference>
<dbReference type="PANTHER" id="PTHR22600">
    <property type="entry name" value="BETA-HEXOSAMINIDASE"/>
    <property type="match status" value="1"/>
</dbReference>
<feature type="compositionally biased region" description="Low complexity" evidence="7">
    <location>
        <begin position="34"/>
        <end position="45"/>
    </location>
</feature>
<feature type="compositionally biased region" description="Low complexity" evidence="7">
    <location>
        <begin position="654"/>
        <end position="663"/>
    </location>
</feature>
<feature type="region of interest" description="Disordered" evidence="7">
    <location>
        <begin position="625"/>
        <end position="663"/>
    </location>
</feature>
<dbReference type="PANTHER" id="PTHR22600:SF57">
    <property type="entry name" value="BETA-N-ACETYLHEXOSAMINIDASE"/>
    <property type="match status" value="1"/>
</dbReference>
<feature type="region of interest" description="Disordered" evidence="7">
    <location>
        <begin position="1"/>
        <end position="134"/>
    </location>
</feature>
<comment type="caution">
    <text evidence="10">The sequence shown here is derived from an EMBL/GenBank/DDBJ whole genome shotgun (WGS) entry which is preliminary data.</text>
</comment>
<dbReference type="InterPro" id="IPR015882">
    <property type="entry name" value="HEX_bac_N"/>
</dbReference>
<feature type="active site" description="Proton donor" evidence="6">
    <location>
        <position position="431"/>
    </location>
</feature>
<dbReference type="SUPFAM" id="SSF55545">
    <property type="entry name" value="beta-N-acetylhexosaminidase-like domain"/>
    <property type="match status" value="1"/>
</dbReference>
<reference evidence="10 11" key="1">
    <citation type="submission" date="2018-07" db="EMBL/GenBank/DDBJ databases">
        <title>Desertimonas flava gen. nov. sp. nov.</title>
        <authorList>
            <person name="Liu S."/>
        </authorList>
    </citation>
    <scope>NUCLEOTIDE SEQUENCE [LARGE SCALE GENOMIC DNA]</scope>
    <source>
        <strain evidence="10 11">16Sb5-5</strain>
    </source>
</reference>
<dbReference type="Pfam" id="PF00728">
    <property type="entry name" value="Glyco_hydro_20"/>
    <property type="match status" value="1"/>
</dbReference>
<feature type="domain" description="Beta-hexosaminidase bacterial type N-terminal" evidence="9">
    <location>
        <begin position="136"/>
        <end position="254"/>
    </location>
</feature>
<organism evidence="10 11">
    <name type="scientific">Desertihabitans brevis</name>
    <dbReference type="NCBI Taxonomy" id="2268447"/>
    <lineage>
        <taxon>Bacteria</taxon>
        <taxon>Bacillati</taxon>
        <taxon>Actinomycetota</taxon>
        <taxon>Actinomycetes</taxon>
        <taxon>Propionibacteriales</taxon>
        <taxon>Propionibacteriaceae</taxon>
        <taxon>Desertihabitans</taxon>
    </lineage>
</organism>
<dbReference type="CDD" id="cd06563">
    <property type="entry name" value="GH20_chitobiase-like"/>
    <property type="match status" value="1"/>
</dbReference>
<proteinExistence type="inferred from homology"/>
<name>A0A367YT39_9ACTN</name>
<keyword evidence="11" id="KW-1185">Reference proteome</keyword>
<dbReference type="EC" id="3.2.1.52" evidence="3"/>
<accession>A0A367YT39</accession>
<dbReference type="SUPFAM" id="SSF51445">
    <property type="entry name" value="(Trans)glycosidases"/>
    <property type="match status" value="1"/>
</dbReference>
<dbReference type="GO" id="GO:0005975">
    <property type="term" value="P:carbohydrate metabolic process"/>
    <property type="evidence" value="ECO:0007669"/>
    <property type="project" value="InterPro"/>
</dbReference>
<sequence>MEAVHRHQHRPRPEGGDQGLGEHALARPGGAGDAEQTASAAQQESGPVDGLLQRHRAGWGSRVAAGVASRSGARPTGPGVLDAVQPRSEIQQPHASSSSGSGARPRREPRATVGDDPPGGKSASSPHHRQYGARVIIPKPRSLTPATGTHRLDATTTVAGPAELVAPLRRLLGPGTGLALERSEAATLRVVHDPGLPAEHHVVEITPEQVTLTCADPAAAVWATQTLRQLLPPEALSAGATRTEWELPCLRVEDGPRFGWRGVMIDVVRHFMPLRDLYALVEQLSLHKYNVLHLHLTDDQGWRFECRAHPRLHTVGGTRPESMVGPDGPVDGTPHGGWYTQDQLRSLVAFAAERGITVVPEIEFPGHVEAALTAYPELAVPGHAVDRVRSAPGISDYVISTDDASLAFVLDVFTEVLDVFPSTFVHVGGDEAPRTRWLASPDSAALAEQRGLPDAGHLQRWFTEQLRDWLAERGRRLVGWDEICDEGPLAGAVAMAWRGPEKGVAAARAGLDVVMAPVTATYFDYYPSELPEERRCIFGLTTTAEAYAFDPLADLDADSAARVLGTQCQLWTEYVPDLRRAEYLLWPRACAHAEVAWSDPAGRSFEEFGQRLAGHVARLDALGINHRPETGPLPHQQGGTGVWRRGPSAPPAEEPLALAEPGV</sequence>
<feature type="domain" description="Glycoside hydrolase family 20 catalytic" evidence="8">
    <location>
        <begin position="258"/>
        <end position="599"/>
    </location>
</feature>
<protein>
    <recommendedName>
        <fullName evidence="3">beta-N-acetylhexosaminidase</fullName>
        <ecNumber evidence="3">3.2.1.52</ecNumber>
    </recommendedName>
</protein>
<keyword evidence="4" id="KW-0378">Hydrolase</keyword>
<dbReference type="AlphaFoldDB" id="A0A367YT39"/>
<dbReference type="GO" id="GO:0004563">
    <property type="term" value="F:beta-N-acetylhexosaminidase activity"/>
    <property type="evidence" value="ECO:0007669"/>
    <property type="project" value="UniProtKB-EC"/>
</dbReference>
<dbReference type="Gene3D" id="3.20.20.80">
    <property type="entry name" value="Glycosidases"/>
    <property type="match status" value="1"/>
</dbReference>
<dbReference type="PRINTS" id="PR00738">
    <property type="entry name" value="GLHYDRLASE20"/>
</dbReference>
<dbReference type="EMBL" id="QOUI01000009">
    <property type="protein sequence ID" value="RCK68709.1"/>
    <property type="molecule type" value="Genomic_DNA"/>
</dbReference>
<evidence type="ECO:0000313" key="10">
    <source>
        <dbReference type="EMBL" id="RCK68709.1"/>
    </source>
</evidence>
<evidence type="ECO:0000256" key="4">
    <source>
        <dbReference type="ARBA" id="ARBA00022801"/>
    </source>
</evidence>
<evidence type="ECO:0000256" key="5">
    <source>
        <dbReference type="ARBA" id="ARBA00023295"/>
    </source>
</evidence>
<dbReference type="InterPro" id="IPR015883">
    <property type="entry name" value="Glyco_hydro_20_cat"/>
</dbReference>
<evidence type="ECO:0000259" key="8">
    <source>
        <dbReference type="Pfam" id="PF00728"/>
    </source>
</evidence>
<evidence type="ECO:0000256" key="6">
    <source>
        <dbReference type="PIRSR" id="PIRSR625705-1"/>
    </source>
</evidence>
<dbReference type="Gene3D" id="3.30.379.10">
    <property type="entry name" value="Chitobiase/beta-hexosaminidase domain 2-like"/>
    <property type="match status" value="1"/>
</dbReference>
<keyword evidence="5" id="KW-0326">Glycosidase</keyword>
<evidence type="ECO:0000259" key="9">
    <source>
        <dbReference type="Pfam" id="PF02838"/>
    </source>
</evidence>
<feature type="compositionally biased region" description="Basic residues" evidence="7">
    <location>
        <begin position="1"/>
        <end position="10"/>
    </location>
</feature>
<comment type="catalytic activity">
    <reaction evidence="1">
        <text>Hydrolysis of terminal non-reducing N-acetyl-D-hexosamine residues in N-acetyl-beta-D-hexosaminides.</text>
        <dbReference type="EC" id="3.2.1.52"/>
    </reaction>
</comment>